<dbReference type="PROSITE" id="PS51257">
    <property type="entry name" value="PROKAR_LIPOPROTEIN"/>
    <property type="match status" value="1"/>
</dbReference>
<evidence type="ECO:0000256" key="2">
    <source>
        <dbReference type="SAM" id="SignalP"/>
    </source>
</evidence>
<reference evidence="4 5" key="1">
    <citation type="submission" date="2018-08" db="EMBL/GenBank/DDBJ databases">
        <title>A genome reference for cultivated species of the human gut microbiota.</title>
        <authorList>
            <person name="Zou Y."/>
            <person name="Xue W."/>
            <person name="Luo G."/>
        </authorList>
    </citation>
    <scope>NUCLEOTIDE SEQUENCE [LARGE SCALE GENOMIC DNA]</scope>
    <source>
        <strain evidence="4 5">AF20-9LB</strain>
    </source>
</reference>
<organism evidence="4 5">
    <name type="scientific">Bacteroides ovatus</name>
    <dbReference type="NCBI Taxonomy" id="28116"/>
    <lineage>
        <taxon>Bacteria</taxon>
        <taxon>Pseudomonadati</taxon>
        <taxon>Bacteroidota</taxon>
        <taxon>Bacteroidia</taxon>
        <taxon>Bacteroidales</taxon>
        <taxon>Bacteroidaceae</taxon>
        <taxon>Bacteroides</taxon>
    </lineage>
</organism>
<dbReference type="Proteomes" id="UP000266492">
    <property type="component" value="Unassembled WGS sequence"/>
</dbReference>
<evidence type="ECO:0000313" key="5">
    <source>
        <dbReference type="Proteomes" id="UP000266492"/>
    </source>
</evidence>
<dbReference type="InterPro" id="IPR013320">
    <property type="entry name" value="ConA-like_dom_sf"/>
</dbReference>
<name>A0A395W4I0_BACOV</name>
<dbReference type="Pfam" id="PF16397">
    <property type="entry name" value="DUF5006"/>
    <property type="match status" value="1"/>
</dbReference>
<dbReference type="InterPro" id="IPR032182">
    <property type="entry name" value="DUF5014"/>
</dbReference>
<evidence type="ECO:0000259" key="3">
    <source>
        <dbReference type="PROSITE" id="PS51762"/>
    </source>
</evidence>
<dbReference type="GO" id="GO:0005975">
    <property type="term" value="P:carbohydrate metabolic process"/>
    <property type="evidence" value="ECO:0007669"/>
    <property type="project" value="InterPro"/>
</dbReference>
<feature type="domain" description="GH16" evidence="3">
    <location>
        <begin position="311"/>
        <end position="613"/>
    </location>
</feature>
<dbReference type="RefSeq" id="WP_118418497.1">
    <property type="nucleotide sequence ID" value="NZ_JADMVQ010000004.1"/>
</dbReference>
<comment type="similarity">
    <text evidence="1">Belongs to the glycosyl hydrolase 16 family.</text>
</comment>
<dbReference type="EMBL" id="QRVZ01000004">
    <property type="protein sequence ID" value="RGS85659.1"/>
    <property type="molecule type" value="Genomic_DNA"/>
</dbReference>
<evidence type="ECO:0000313" key="4">
    <source>
        <dbReference type="EMBL" id="RGS85659.1"/>
    </source>
</evidence>
<dbReference type="Gene3D" id="2.60.120.200">
    <property type="match status" value="1"/>
</dbReference>
<comment type="caution">
    <text evidence="4">The sequence shown here is derived from an EMBL/GenBank/DDBJ whole genome shotgun (WGS) entry which is preliminary data.</text>
</comment>
<sequence length="630" mass="70178">MIKRILYTFLPVCLLSIGFAGCEDDAVEPLPETVPLIVESSAKSFVMGEELTLTLKVNDAKNPERVTNEDFDIYLTAKDGEKDVSKTAFKAFPSMVTFPKGVSSFDIKLPITESGIKPKQKLYVNVMSFVRGYTVTNPTQSIVISDLHYTVVSIKNNSDRVIDEGDEFTILAEVPVPVTDDMDIHITVPDEQKDFYVTLPPVTLTIKVGEKSAEVKVKTKHNMEPTKTETLTLNFTTVSAVHPLDNETLEVTMKDLEAEKGDGILDERWVYERPGIAFASSGRLAAAKTQYGDDKVVEMKELDPHPNTDLATAGWKFYNAWEFHSFGNTGDMWNTNGAGNSWGNKVPLFLADRNTVIVQNHAACVNVQFSNITDQGYLKMIEMKVPSKGTGPAAGKDRDYGTAAFYGCGVNTTYKANSQLISEGCRMEIRARLRGEKNGFNMGIWLISDESGKYNTYTEVDILENPTGPVTGNKAHQTFHTGISGTDKKTQTANHTININEWNIYWFEWRSDSEVALGINGQETVCYKKADCPAGYWTFTDEQNLNGLKFILTMGAPNKWGLGGGTEVNGVWSPDAGWDSGFASYDNYERDRDNNAIPRLEIDWVRTYINKSSVAEYDQGRNRHTGTKFY</sequence>
<feature type="signal peptide" evidence="2">
    <location>
        <begin position="1"/>
        <end position="22"/>
    </location>
</feature>
<protein>
    <submittedName>
        <fullName evidence="4">DUF5006 domain-containing protein</fullName>
    </submittedName>
</protein>
<keyword evidence="2" id="KW-0732">Signal</keyword>
<accession>A0A395W4I0</accession>
<dbReference type="GO" id="GO:0004553">
    <property type="term" value="F:hydrolase activity, hydrolyzing O-glycosyl compounds"/>
    <property type="evidence" value="ECO:0007669"/>
    <property type="project" value="InterPro"/>
</dbReference>
<proteinExistence type="inferred from homology"/>
<gene>
    <name evidence="4" type="ORF">DWX70_06705</name>
</gene>
<evidence type="ECO:0000256" key="1">
    <source>
        <dbReference type="ARBA" id="ARBA00006865"/>
    </source>
</evidence>
<dbReference type="InterPro" id="IPR032170">
    <property type="entry name" value="DUF5006"/>
</dbReference>
<feature type="chain" id="PRO_5017201078" evidence="2">
    <location>
        <begin position="23"/>
        <end position="630"/>
    </location>
</feature>
<dbReference type="PROSITE" id="PS51762">
    <property type="entry name" value="GH16_2"/>
    <property type="match status" value="1"/>
</dbReference>
<dbReference type="InterPro" id="IPR000757">
    <property type="entry name" value="Beta-glucanase-like"/>
</dbReference>
<dbReference type="Pfam" id="PF16406">
    <property type="entry name" value="DUF5014"/>
    <property type="match status" value="1"/>
</dbReference>
<dbReference type="SUPFAM" id="SSF49899">
    <property type="entry name" value="Concanavalin A-like lectins/glucanases"/>
    <property type="match status" value="1"/>
</dbReference>
<dbReference type="AlphaFoldDB" id="A0A395W4I0"/>